<name>A0A914NXI0_9BILA</name>
<feature type="compositionally biased region" description="Acidic residues" evidence="1">
    <location>
        <begin position="127"/>
        <end position="145"/>
    </location>
</feature>
<feature type="region of interest" description="Disordered" evidence="1">
    <location>
        <begin position="125"/>
        <end position="145"/>
    </location>
</feature>
<proteinExistence type="predicted"/>
<dbReference type="Proteomes" id="UP000887578">
    <property type="component" value="Unplaced"/>
</dbReference>
<evidence type="ECO:0000256" key="1">
    <source>
        <dbReference type="SAM" id="MobiDB-lite"/>
    </source>
</evidence>
<evidence type="ECO:0000313" key="2">
    <source>
        <dbReference type="Proteomes" id="UP000887578"/>
    </source>
</evidence>
<dbReference type="WBParaSite" id="PDA_v2.g10167.t1">
    <property type="protein sequence ID" value="PDA_v2.g10167.t1"/>
    <property type="gene ID" value="PDA_v2.g10167"/>
</dbReference>
<organism evidence="2 3">
    <name type="scientific">Panagrolaimus davidi</name>
    <dbReference type="NCBI Taxonomy" id="227884"/>
    <lineage>
        <taxon>Eukaryota</taxon>
        <taxon>Metazoa</taxon>
        <taxon>Ecdysozoa</taxon>
        <taxon>Nematoda</taxon>
        <taxon>Chromadorea</taxon>
        <taxon>Rhabditida</taxon>
        <taxon>Tylenchina</taxon>
        <taxon>Panagrolaimomorpha</taxon>
        <taxon>Panagrolaimoidea</taxon>
        <taxon>Panagrolaimidae</taxon>
        <taxon>Panagrolaimus</taxon>
    </lineage>
</organism>
<reference evidence="3" key="1">
    <citation type="submission" date="2022-11" db="UniProtKB">
        <authorList>
            <consortium name="WormBaseParasite"/>
        </authorList>
    </citation>
    <scope>IDENTIFICATION</scope>
</reference>
<sequence>MLDKILECLPSNIEDFSFWFRNDVSIVNDSTVKNILKLQNLENLKYFYLFECPDTMSIEDLSAFIKKYENTWIFLDFASNISEEYKEQLDSLIDEIIESDVPKRVIEYDGQDEEKLQIMSSRFALKDEDDEDDALENDDGFDVET</sequence>
<evidence type="ECO:0000313" key="3">
    <source>
        <dbReference type="WBParaSite" id="PDA_v2.g10167.t1"/>
    </source>
</evidence>
<accession>A0A914NXI0</accession>
<keyword evidence="2" id="KW-1185">Reference proteome</keyword>
<dbReference type="AlphaFoldDB" id="A0A914NXI0"/>
<protein>
    <submittedName>
        <fullName evidence="3">Uncharacterized protein</fullName>
    </submittedName>
</protein>